<feature type="non-terminal residue" evidence="2">
    <location>
        <position position="386"/>
    </location>
</feature>
<dbReference type="InterPro" id="IPR021109">
    <property type="entry name" value="Peptidase_aspartic_dom_sf"/>
</dbReference>
<accession>A0AAD9UTR9</accession>
<dbReference type="Gene3D" id="2.40.70.10">
    <property type="entry name" value="Acid Proteases"/>
    <property type="match status" value="1"/>
</dbReference>
<feature type="compositionally biased region" description="Basic and acidic residues" evidence="1">
    <location>
        <begin position="166"/>
        <end position="179"/>
    </location>
</feature>
<comment type="caution">
    <text evidence="2">The sequence shown here is derived from an EMBL/GenBank/DDBJ whole genome shotgun (WGS) entry which is preliminary data.</text>
</comment>
<reference evidence="2" key="2">
    <citation type="journal article" date="2023" name="Science">
        <title>Genomic signatures of disease resistance in endangered staghorn corals.</title>
        <authorList>
            <person name="Vollmer S.V."/>
            <person name="Selwyn J.D."/>
            <person name="Despard B.A."/>
            <person name="Roesel C.L."/>
        </authorList>
    </citation>
    <scope>NUCLEOTIDE SEQUENCE</scope>
    <source>
        <strain evidence="2">K2</strain>
    </source>
</reference>
<name>A0AAD9UTR9_ACRCE</name>
<keyword evidence="3" id="KW-1185">Reference proteome</keyword>
<proteinExistence type="predicted"/>
<dbReference type="Proteomes" id="UP001249851">
    <property type="component" value="Unassembled WGS sequence"/>
</dbReference>
<evidence type="ECO:0000313" key="2">
    <source>
        <dbReference type="EMBL" id="KAK2549392.1"/>
    </source>
</evidence>
<evidence type="ECO:0000256" key="1">
    <source>
        <dbReference type="SAM" id="MobiDB-lite"/>
    </source>
</evidence>
<evidence type="ECO:0000313" key="3">
    <source>
        <dbReference type="Proteomes" id="UP001249851"/>
    </source>
</evidence>
<dbReference type="EMBL" id="JARQWQ010000127">
    <property type="protein sequence ID" value="KAK2549392.1"/>
    <property type="molecule type" value="Genomic_DNA"/>
</dbReference>
<sequence>HTSTFVMSSSETSGASAAKVLPFRRPQVPAPKPLDVDGDRADNLKIWKQRWDNYCIITGLLDHPEDYKCAMLLHSIGIEAMRIFNGLKFSDGEDRNNIAHVIKKFDQHFLGQTQEFFERFQFNRRNQESAIEICRAREAATIHMKALKNEEINKVKGTQKQKKPMKPRDRTKGKQHQTETTRATTKKCYFCKQVHAMRKESCPAWGKVCTSCGEKNHFPASRKCKGRSVHVVRDDYASDSSTSSTGTISTITVELCRDVNSAQSQHPLIYCEMLINDKPVRLQIDCGATVCILPKRYLKNLEVRPEIVNLQMWNKSSVKALGKCKVHVKNTVTNEKFKVDFVIVNEALTPLLSGNAAQAMGLITVNYGNFKDTPGILPGKRVHLTV</sequence>
<reference evidence="2" key="1">
    <citation type="journal article" date="2023" name="G3 (Bethesda)">
        <title>Whole genome assembly and annotation of the endangered Caribbean coral Acropora cervicornis.</title>
        <authorList>
            <person name="Selwyn J.D."/>
            <person name="Vollmer S.V."/>
        </authorList>
    </citation>
    <scope>NUCLEOTIDE SEQUENCE</scope>
    <source>
        <strain evidence="2">K2</strain>
    </source>
</reference>
<organism evidence="2 3">
    <name type="scientific">Acropora cervicornis</name>
    <name type="common">Staghorn coral</name>
    <dbReference type="NCBI Taxonomy" id="6130"/>
    <lineage>
        <taxon>Eukaryota</taxon>
        <taxon>Metazoa</taxon>
        <taxon>Cnidaria</taxon>
        <taxon>Anthozoa</taxon>
        <taxon>Hexacorallia</taxon>
        <taxon>Scleractinia</taxon>
        <taxon>Astrocoeniina</taxon>
        <taxon>Acroporidae</taxon>
        <taxon>Acropora</taxon>
    </lineage>
</organism>
<dbReference type="AlphaFoldDB" id="A0AAD9UTR9"/>
<protein>
    <submittedName>
        <fullName evidence="2">Uncharacterized protein</fullName>
    </submittedName>
</protein>
<dbReference type="CDD" id="cd05481">
    <property type="entry name" value="retropepsin_like_LTR_1"/>
    <property type="match status" value="1"/>
</dbReference>
<feature type="region of interest" description="Disordered" evidence="1">
    <location>
        <begin position="150"/>
        <end position="179"/>
    </location>
</feature>
<gene>
    <name evidence="2" type="ORF">P5673_030221</name>
</gene>